<gene>
    <name evidence="6" type="ORF">K505DRAFT_207046</name>
</gene>
<dbReference type="GO" id="GO:0008270">
    <property type="term" value="F:zinc ion binding"/>
    <property type="evidence" value="ECO:0007669"/>
    <property type="project" value="UniProtKB-KW"/>
</dbReference>
<dbReference type="Pfam" id="PF01753">
    <property type="entry name" value="zf-MYND"/>
    <property type="match status" value="1"/>
</dbReference>
<dbReference type="InterPro" id="IPR002893">
    <property type="entry name" value="Znf_MYND"/>
</dbReference>
<reference evidence="6" key="1">
    <citation type="journal article" date="2020" name="Stud. Mycol.">
        <title>101 Dothideomycetes genomes: a test case for predicting lifestyles and emergence of pathogens.</title>
        <authorList>
            <person name="Haridas S."/>
            <person name="Albert R."/>
            <person name="Binder M."/>
            <person name="Bloem J."/>
            <person name="Labutti K."/>
            <person name="Salamov A."/>
            <person name="Andreopoulos B."/>
            <person name="Baker S."/>
            <person name="Barry K."/>
            <person name="Bills G."/>
            <person name="Bluhm B."/>
            <person name="Cannon C."/>
            <person name="Castanera R."/>
            <person name="Culley D."/>
            <person name="Daum C."/>
            <person name="Ezra D."/>
            <person name="Gonzalez J."/>
            <person name="Henrissat B."/>
            <person name="Kuo A."/>
            <person name="Liang C."/>
            <person name="Lipzen A."/>
            <person name="Lutzoni F."/>
            <person name="Magnuson J."/>
            <person name="Mondo S."/>
            <person name="Nolan M."/>
            <person name="Ohm R."/>
            <person name="Pangilinan J."/>
            <person name="Park H.-J."/>
            <person name="Ramirez L."/>
            <person name="Alfaro M."/>
            <person name="Sun H."/>
            <person name="Tritt A."/>
            <person name="Yoshinaga Y."/>
            <person name="Zwiers L.-H."/>
            <person name="Turgeon B."/>
            <person name="Goodwin S."/>
            <person name="Spatafora J."/>
            <person name="Crous P."/>
            <person name="Grigoriev I."/>
        </authorList>
    </citation>
    <scope>NUCLEOTIDE SEQUENCE</scope>
    <source>
        <strain evidence="6">CBS 109.77</strain>
    </source>
</reference>
<evidence type="ECO:0000313" key="7">
    <source>
        <dbReference type="Proteomes" id="UP000799757"/>
    </source>
</evidence>
<keyword evidence="3" id="KW-0862">Zinc</keyword>
<accession>A0A6A6X182</accession>
<sequence>TLKQCSRCKLTLYCSAKCQKSNWPMHKKACAQKKADALPISNIKIASVSDTPAEQDARSK</sequence>
<keyword evidence="2 4" id="KW-0863">Zinc-finger</keyword>
<proteinExistence type="predicted"/>
<evidence type="ECO:0000256" key="4">
    <source>
        <dbReference type="PROSITE-ProRule" id="PRU00134"/>
    </source>
</evidence>
<name>A0A6A6X182_9PLEO</name>
<feature type="domain" description="MYND-type" evidence="5">
    <location>
        <begin position="1"/>
        <end position="30"/>
    </location>
</feature>
<dbReference type="EMBL" id="MU002095">
    <property type="protein sequence ID" value="KAF2790092.1"/>
    <property type="molecule type" value="Genomic_DNA"/>
</dbReference>
<dbReference type="AlphaFoldDB" id="A0A6A6X182"/>
<protein>
    <recommendedName>
        <fullName evidence="5">MYND-type domain-containing protein</fullName>
    </recommendedName>
</protein>
<keyword evidence="1" id="KW-0479">Metal-binding</keyword>
<keyword evidence="7" id="KW-1185">Reference proteome</keyword>
<evidence type="ECO:0000313" key="6">
    <source>
        <dbReference type="EMBL" id="KAF2790092.1"/>
    </source>
</evidence>
<feature type="non-terminal residue" evidence="6">
    <location>
        <position position="60"/>
    </location>
</feature>
<dbReference type="Proteomes" id="UP000799757">
    <property type="component" value="Unassembled WGS sequence"/>
</dbReference>
<evidence type="ECO:0000256" key="2">
    <source>
        <dbReference type="ARBA" id="ARBA00022771"/>
    </source>
</evidence>
<dbReference type="OrthoDB" id="432970at2759"/>
<evidence type="ECO:0000256" key="1">
    <source>
        <dbReference type="ARBA" id="ARBA00022723"/>
    </source>
</evidence>
<dbReference type="Gene3D" id="6.10.140.2220">
    <property type="match status" value="1"/>
</dbReference>
<organism evidence="6 7">
    <name type="scientific">Melanomma pulvis-pyrius CBS 109.77</name>
    <dbReference type="NCBI Taxonomy" id="1314802"/>
    <lineage>
        <taxon>Eukaryota</taxon>
        <taxon>Fungi</taxon>
        <taxon>Dikarya</taxon>
        <taxon>Ascomycota</taxon>
        <taxon>Pezizomycotina</taxon>
        <taxon>Dothideomycetes</taxon>
        <taxon>Pleosporomycetidae</taxon>
        <taxon>Pleosporales</taxon>
        <taxon>Melanommataceae</taxon>
        <taxon>Melanomma</taxon>
    </lineage>
</organism>
<evidence type="ECO:0000256" key="3">
    <source>
        <dbReference type="ARBA" id="ARBA00022833"/>
    </source>
</evidence>
<dbReference type="SUPFAM" id="SSF144232">
    <property type="entry name" value="HIT/MYND zinc finger-like"/>
    <property type="match status" value="1"/>
</dbReference>
<evidence type="ECO:0000259" key="5">
    <source>
        <dbReference type="PROSITE" id="PS50865"/>
    </source>
</evidence>
<feature type="non-terminal residue" evidence="6">
    <location>
        <position position="1"/>
    </location>
</feature>
<dbReference type="PROSITE" id="PS50865">
    <property type="entry name" value="ZF_MYND_2"/>
    <property type="match status" value="1"/>
</dbReference>